<gene>
    <name evidence="2" type="ORF">L9S41_00805</name>
</gene>
<dbReference type="EMBL" id="CP092109">
    <property type="protein sequence ID" value="UWZ79954.1"/>
    <property type="molecule type" value="Genomic_DNA"/>
</dbReference>
<dbReference type="GO" id="GO:0003677">
    <property type="term" value="F:DNA binding"/>
    <property type="evidence" value="ECO:0007669"/>
    <property type="project" value="UniProtKB-KW"/>
</dbReference>
<dbReference type="InterPro" id="IPR013321">
    <property type="entry name" value="Arc_rbn_hlx_hlx"/>
</dbReference>
<dbReference type="Pfam" id="PF22513">
    <property type="entry name" value="FitA-like_RHH"/>
    <property type="match status" value="1"/>
</dbReference>
<feature type="domain" description="Antitoxin FitA-like ribbon-helix-helix" evidence="1">
    <location>
        <begin position="3"/>
        <end position="40"/>
    </location>
</feature>
<evidence type="ECO:0000313" key="2">
    <source>
        <dbReference type="EMBL" id="UWZ79954.1"/>
    </source>
</evidence>
<dbReference type="Proteomes" id="UP001060414">
    <property type="component" value="Chromosome"/>
</dbReference>
<dbReference type="InterPro" id="IPR010985">
    <property type="entry name" value="Ribbon_hlx_hlx"/>
</dbReference>
<dbReference type="InterPro" id="IPR053853">
    <property type="entry name" value="FitA-like_RHH"/>
</dbReference>
<accession>A0ABY5ZQH5</accession>
<evidence type="ECO:0000313" key="3">
    <source>
        <dbReference type="Proteomes" id="UP001060414"/>
    </source>
</evidence>
<dbReference type="SUPFAM" id="SSF47598">
    <property type="entry name" value="Ribbon-helix-helix"/>
    <property type="match status" value="1"/>
</dbReference>
<organism evidence="2 3">
    <name type="scientific">Geoalkalibacter halelectricus</name>
    <dbReference type="NCBI Taxonomy" id="2847045"/>
    <lineage>
        <taxon>Bacteria</taxon>
        <taxon>Pseudomonadati</taxon>
        <taxon>Thermodesulfobacteriota</taxon>
        <taxon>Desulfuromonadia</taxon>
        <taxon>Desulfuromonadales</taxon>
        <taxon>Geoalkalibacteraceae</taxon>
        <taxon>Geoalkalibacter</taxon>
    </lineage>
</organism>
<evidence type="ECO:0000259" key="1">
    <source>
        <dbReference type="Pfam" id="PF22513"/>
    </source>
</evidence>
<dbReference type="RefSeq" id="WP_260748307.1">
    <property type="nucleotide sequence ID" value="NZ_CP092109.1"/>
</dbReference>
<dbReference type="Gene3D" id="1.10.1220.10">
    <property type="entry name" value="Met repressor-like"/>
    <property type="match status" value="1"/>
</dbReference>
<protein>
    <submittedName>
        <fullName evidence="2">Arc family DNA-binding protein</fullName>
    </submittedName>
</protein>
<keyword evidence="2" id="KW-0238">DNA-binding</keyword>
<keyword evidence="3" id="KW-1185">Reference proteome</keyword>
<name>A0ABY5ZQH5_9BACT</name>
<proteinExistence type="predicted"/>
<reference evidence="2" key="1">
    <citation type="journal article" date="2022" name="Environ. Microbiol.">
        <title>Geoalkalibacter halelectricus SAP #1 sp. nov. possessing extracellular electron transfer and mineral#reducing capabilities from a haloalkaline environment.</title>
        <authorList>
            <person name="Yadav S."/>
            <person name="Singh R."/>
            <person name="Sundharam S.S."/>
            <person name="Chaudhary S."/>
            <person name="Krishnamurthi S."/>
            <person name="Patil S.A."/>
        </authorList>
    </citation>
    <scope>NUCLEOTIDE SEQUENCE</scope>
    <source>
        <strain evidence="2">SAP-1</strain>
    </source>
</reference>
<sequence length="78" mass="8896">MSSLTIRNIDDEIKKQLRLRAAAHGRSMEAEVRHILREALSGPTASDLVQRIRGRFRDCGAELEFPQRQSVRTPPKLD</sequence>